<evidence type="ECO:0000256" key="3">
    <source>
        <dbReference type="PROSITE-ProRule" id="PRU00357"/>
    </source>
</evidence>
<dbReference type="InterPro" id="IPR010402">
    <property type="entry name" value="CCT_domain"/>
</dbReference>
<evidence type="ECO:0000313" key="6">
    <source>
        <dbReference type="Proteomes" id="UP001151752"/>
    </source>
</evidence>
<dbReference type="EMBL" id="JAPFFM010000020">
    <property type="protein sequence ID" value="KAJ6682388.1"/>
    <property type="molecule type" value="Genomic_DNA"/>
</dbReference>
<dbReference type="GO" id="GO:0003700">
    <property type="term" value="F:DNA-binding transcription factor activity"/>
    <property type="evidence" value="ECO:0007669"/>
    <property type="project" value="TreeGrafter"/>
</dbReference>
<protein>
    <submittedName>
        <fullName evidence="5">ZINC FINGER PROTEIN CONSTANS-LIKE 10</fullName>
    </submittedName>
</protein>
<dbReference type="PROSITE" id="PS51017">
    <property type="entry name" value="CCT"/>
    <property type="match status" value="1"/>
</dbReference>
<dbReference type="PANTHER" id="PTHR31319:SF110">
    <property type="entry name" value="CCT MOTIF FAMILY PROTEIN"/>
    <property type="match status" value="1"/>
</dbReference>
<dbReference type="Pfam" id="PF06203">
    <property type="entry name" value="CCT"/>
    <property type="match status" value="1"/>
</dbReference>
<accession>A0A9Q0P696</accession>
<dbReference type="AlphaFoldDB" id="A0A9Q0P696"/>
<feature type="domain" description="CCT" evidence="4">
    <location>
        <begin position="188"/>
        <end position="230"/>
    </location>
</feature>
<dbReference type="PANTHER" id="PTHR31319">
    <property type="entry name" value="ZINC FINGER PROTEIN CONSTANS-LIKE 4"/>
    <property type="match status" value="1"/>
</dbReference>
<gene>
    <name evidence="5" type="ORF">OIU74_020598</name>
</gene>
<dbReference type="GO" id="GO:0005634">
    <property type="term" value="C:nucleus"/>
    <property type="evidence" value="ECO:0007669"/>
    <property type="project" value="UniProtKB-SubCell"/>
</dbReference>
<reference evidence="5" key="1">
    <citation type="submission" date="2022-11" db="EMBL/GenBank/DDBJ databases">
        <authorList>
            <person name="Hyden B.L."/>
            <person name="Feng K."/>
            <person name="Yates T."/>
            <person name="Jawdy S."/>
            <person name="Smart L.B."/>
            <person name="Muchero W."/>
        </authorList>
    </citation>
    <scope>NUCLEOTIDE SEQUENCE</scope>
    <source>
        <tissue evidence="5">Shoot tip</tissue>
    </source>
</reference>
<keyword evidence="6" id="KW-1185">Reference proteome</keyword>
<evidence type="ECO:0000256" key="1">
    <source>
        <dbReference type="ARBA" id="ARBA00004123"/>
    </source>
</evidence>
<comment type="subcellular location">
    <subcellularLocation>
        <location evidence="1 3">Nucleus</location>
    </subcellularLocation>
</comment>
<evidence type="ECO:0000259" key="4">
    <source>
        <dbReference type="PROSITE" id="PS51017"/>
    </source>
</evidence>
<keyword evidence="2 3" id="KW-0539">Nucleus</keyword>
<sequence>MASIPHFYSDYPFSSDEFSEFSSVMAQDHRYARTGSFSSTIVSNGAISGSSGGAMLADHQDHNFPTFYDHKHGYALNLCEGESEIMSPSPGMNSLPDQRFGIADMVVPTLMDYKMGSNCGIAKFQNFGGGYQLSDVCEYGEDCCGILPKFTPVMCPAAEENWRLEYNPITAKENTNMVKVGRYTVEERKDRILRYLKKRNQRNFNKTIKYACRKTLADRRVRVRGRFARNNETFEEETEVKKNDDNIPHHHHEKDTYCISDAVQIKNDEEDEEQWLQEALASLMYVPPPYIAG</sequence>
<evidence type="ECO:0000256" key="2">
    <source>
        <dbReference type="ARBA" id="ARBA00023242"/>
    </source>
</evidence>
<name>A0A9Q0P696_9ROSI</name>
<evidence type="ECO:0000313" key="5">
    <source>
        <dbReference type="EMBL" id="KAJ6682388.1"/>
    </source>
</evidence>
<dbReference type="GO" id="GO:0009909">
    <property type="term" value="P:regulation of flower development"/>
    <property type="evidence" value="ECO:0007669"/>
    <property type="project" value="InterPro"/>
</dbReference>
<organism evidence="5 6">
    <name type="scientific">Salix koriyanagi</name>
    <dbReference type="NCBI Taxonomy" id="2511006"/>
    <lineage>
        <taxon>Eukaryota</taxon>
        <taxon>Viridiplantae</taxon>
        <taxon>Streptophyta</taxon>
        <taxon>Embryophyta</taxon>
        <taxon>Tracheophyta</taxon>
        <taxon>Spermatophyta</taxon>
        <taxon>Magnoliopsida</taxon>
        <taxon>eudicotyledons</taxon>
        <taxon>Gunneridae</taxon>
        <taxon>Pentapetalae</taxon>
        <taxon>rosids</taxon>
        <taxon>fabids</taxon>
        <taxon>Malpighiales</taxon>
        <taxon>Salicaceae</taxon>
        <taxon>Saliceae</taxon>
        <taxon>Salix</taxon>
    </lineage>
</organism>
<dbReference type="Proteomes" id="UP001151752">
    <property type="component" value="Chromosome 5"/>
</dbReference>
<dbReference type="InterPro" id="IPR045281">
    <property type="entry name" value="CONSTANS-like"/>
</dbReference>
<reference evidence="5" key="2">
    <citation type="journal article" date="2023" name="Int. J. Mol. Sci.">
        <title>De Novo Assembly and Annotation of 11 Diverse Shrub Willow (Salix) Genomes Reveals Novel Gene Organization in Sex-Linked Regions.</title>
        <authorList>
            <person name="Hyden B."/>
            <person name="Feng K."/>
            <person name="Yates T.B."/>
            <person name="Jawdy S."/>
            <person name="Cereghino C."/>
            <person name="Smart L.B."/>
            <person name="Muchero W."/>
        </authorList>
    </citation>
    <scope>NUCLEOTIDE SEQUENCE</scope>
    <source>
        <tissue evidence="5">Shoot tip</tissue>
    </source>
</reference>
<proteinExistence type="predicted"/>
<comment type="caution">
    <text evidence="5">The sequence shown here is derived from an EMBL/GenBank/DDBJ whole genome shotgun (WGS) entry which is preliminary data.</text>
</comment>